<dbReference type="SUPFAM" id="SSF51905">
    <property type="entry name" value="FAD/NAD(P)-binding domain"/>
    <property type="match status" value="1"/>
</dbReference>
<evidence type="ECO:0000313" key="19">
    <source>
        <dbReference type="EMBL" id="OCS88631.1"/>
    </source>
</evidence>
<proteinExistence type="inferred from homology"/>
<dbReference type="PRINTS" id="PR00411">
    <property type="entry name" value="PNDRDTASEI"/>
</dbReference>
<dbReference type="PIRSF" id="PIRSF000350">
    <property type="entry name" value="Mercury_reductase_MerA"/>
    <property type="match status" value="1"/>
</dbReference>
<evidence type="ECO:0000256" key="4">
    <source>
        <dbReference type="ARBA" id="ARBA00016961"/>
    </source>
</evidence>
<dbReference type="FunFam" id="3.30.390.30:FF:000001">
    <property type="entry name" value="Dihydrolipoyl dehydrogenase"/>
    <property type="match status" value="1"/>
</dbReference>
<feature type="domain" description="Pyridine nucleotide-disulphide oxidoreductase dimerisation" evidence="17">
    <location>
        <begin position="355"/>
        <end position="465"/>
    </location>
</feature>
<dbReference type="GO" id="GO:0004148">
    <property type="term" value="F:dihydrolipoyl dehydrogenase (NADH) activity"/>
    <property type="evidence" value="ECO:0007669"/>
    <property type="project" value="UniProtKB-EC"/>
</dbReference>
<dbReference type="OrthoDB" id="9800167at2"/>
<feature type="binding site" evidence="14">
    <location>
        <position position="320"/>
    </location>
    <ligand>
        <name>FAD</name>
        <dbReference type="ChEBI" id="CHEBI:57692"/>
    </ligand>
</feature>
<keyword evidence="20" id="KW-1185">Reference proteome</keyword>
<protein>
    <recommendedName>
        <fullName evidence="4 16">Dihydrolipoyl dehydrogenase</fullName>
        <ecNumber evidence="3 16">1.8.1.4</ecNumber>
    </recommendedName>
</protein>
<feature type="disulfide bond" description="Redox-active" evidence="15">
    <location>
        <begin position="42"/>
        <end position="47"/>
    </location>
</feature>
<evidence type="ECO:0000256" key="9">
    <source>
        <dbReference type="ARBA" id="ARBA00023027"/>
    </source>
</evidence>
<dbReference type="RefSeq" id="WP_066542425.1">
    <property type="nucleotide sequence ID" value="NZ_MASJ01000001.1"/>
</dbReference>
<comment type="subcellular location">
    <subcellularLocation>
        <location evidence="1">Cytoplasm</location>
    </subcellularLocation>
</comment>
<dbReference type="EC" id="1.8.1.4" evidence="3 16"/>
<comment type="miscellaneous">
    <text evidence="16">The active site is a redox-active disulfide bond.</text>
</comment>
<evidence type="ECO:0000256" key="2">
    <source>
        <dbReference type="ARBA" id="ARBA00007532"/>
    </source>
</evidence>
<comment type="similarity">
    <text evidence="2 16">Belongs to the class-I pyridine nucleotide-disulfide oxidoreductase family.</text>
</comment>
<dbReference type="Pfam" id="PF02852">
    <property type="entry name" value="Pyr_redox_dim"/>
    <property type="match status" value="1"/>
</dbReference>
<gene>
    <name evidence="19" type="ORF">A6M13_01955</name>
</gene>
<feature type="binding site" evidence="14">
    <location>
        <position position="51"/>
    </location>
    <ligand>
        <name>FAD</name>
        <dbReference type="ChEBI" id="CHEBI:57692"/>
    </ligand>
</feature>
<evidence type="ECO:0000256" key="15">
    <source>
        <dbReference type="PIRSR" id="PIRSR000350-4"/>
    </source>
</evidence>
<dbReference type="PRINTS" id="PR00368">
    <property type="entry name" value="FADPNR"/>
</dbReference>
<dbReference type="Proteomes" id="UP000093199">
    <property type="component" value="Unassembled WGS sequence"/>
</dbReference>
<accession>A0A1C0YN92</accession>
<evidence type="ECO:0000256" key="11">
    <source>
        <dbReference type="ARBA" id="ARBA00023284"/>
    </source>
</evidence>
<keyword evidence="7 14" id="KW-0274">FAD</keyword>
<dbReference type="InterPro" id="IPR050151">
    <property type="entry name" value="Class-I_Pyr_Nuc-Dis_Oxidored"/>
</dbReference>
<dbReference type="PROSITE" id="PS00076">
    <property type="entry name" value="PYRIDINE_REDOX_1"/>
    <property type="match status" value="1"/>
</dbReference>
<keyword evidence="6 16" id="KW-0285">Flavoprotein</keyword>
<keyword evidence="14" id="KW-0547">Nucleotide-binding</keyword>
<dbReference type="GO" id="GO:0005737">
    <property type="term" value="C:cytoplasm"/>
    <property type="evidence" value="ECO:0007669"/>
    <property type="project" value="UniProtKB-SubCell"/>
</dbReference>
<keyword evidence="5" id="KW-0963">Cytoplasm</keyword>
<feature type="binding site" evidence="14">
    <location>
        <position position="280"/>
    </location>
    <ligand>
        <name>NAD(+)</name>
        <dbReference type="ChEBI" id="CHEBI:57540"/>
    </ligand>
</feature>
<organism evidence="19 20">
    <name type="scientific">Caryophanon tenue</name>
    <dbReference type="NCBI Taxonomy" id="33978"/>
    <lineage>
        <taxon>Bacteria</taxon>
        <taxon>Bacillati</taxon>
        <taxon>Bacillota</taxon>
        <taxon>Bacilli</taxon>
        <taxon>Bacillales</taxon>
        <taxon>Caryophanaceae</taxon>
        <taxon>Caryophanon</taxon>
    </lineage>
</organism>
<dbReference type="InterPro" id="IPR023753">
    <property type="entry name" value="FAD/NAD-binding_dom"/>
</dbReference>
<dbReference type="InterPro" id="IPR036188">
    <property type="entry name" value="FAD/NAD-bd_sf"/>
</dbReference>
<evidence type="ECO:0000256" key="1">
    <source>
        <dbReference type="ARBA" id="ARBA00004496"/>
    </source>
</evidence>
<dbReference type="EMBL" id="MASJ01000001">
    <property type="protein sequence ID" value="OCS88631.1"/>
    <property type="molecule type" value="Genomic_DNA"/>
</dbReference>
<dbReference type="InterPro" id="IPR006258">
    <property type="entry name" value="Lipoamide_DH"/>
</dbReference>
<evidence type="ECO:0000256" key="7">
    <source>
        <dbReference type="ARBA" id="ARBA00022827"/>
    </source>
</evidence>
<evidence type="ECO:0000256" key="16">
    <source>
        <dbReference type="RuleBase" id="RU003692"/>
    </source>
</evidence>
<evidence type="ECO:0000259" key="18">
    <source>
        <dbReference type="Pfam" id="PF07992"/>
    </source>
</evidence>
<reference evidence="19 20" key="1">
    <citation type="submission" date="2016-07" db="EMBL/GenBank/DDBJ databases">
        <title>Caryophanon tenue genome sequencing.</title>
        <authorList>
            <person name="Verma A."/>
            <person name="Pal Y."/>
            <person name="Krishnamurthi S."/>
        </authorList>
    </citation>
    <scope>NUCLEOTIDE SEQUENCE [LARGE SCALE GENOMIC DNA]</scope>
    <source>
        <strain evidence="19 20">DSM 14152</strain>
    </source>
</reference>
<dbReference type="GO" id="GO:0050660">
    <property type="term" value="F:flavin adenine dinucleotide binding"/>
    <property type="evidence" value="ECO:0007669"/>
    <property type="project" value="InterPro"/>
</dbReference>
<keyword evidence="9 14" id="KW-0520">NAD</keyword>
<dbReference type="NCBIfam" id="TIGR01350">
    <property type="entry name" value="lipoamide_DH"/>
    <property type="match status" value="1"/>
</dbReference>
<sequence length="475" mass="51034">MAENYDVVVIGGGPGGYSAAIRAAQLGMKVALVEKEAVGGTCLHRGCMPTKTYLESATRLRQAREQAEYGIITDTPTFQFEAAFTRKNRIVAELQAGIESLLKKGKISVYSGYARILGPSIFSPMPGTISVEQENGEENIMLLPQHIIVATGSKPRKMEALSFDGERIVSSDHLVQMEQLPTSILIVGGGVIGVEWASMFIDVGVEVTLVETAAHILPQADKDIAKEVEKQLRGRGVTVYTNAALQLETVDVQQHGVTATIVQGEEKHVIDVEKACLAIGREANVTDLGLQNTEIVVEHGYIRVNEHYQTKEAHIYAIGDCIATPQLAHVAMREGMLAAEHIAGQKIEPVNPLHVPACIYSYPEAAYIGMTEAQAKEAYSQNIRVAKMPLSAVGKARVHGETAGFIKVIEHAETNDIIGVHIVGTQATELIAHSSLAMTVNASGEEVGLAIMAHPTVAEGLGEAALLLDKRAIHF</sequence>
<dbReference type="STRING" id="33978.A6M13_01955"/>
<dbReference type="InterPro" id="IPR004099">
    <property type="entry name" value="Pyr_nucl-diS_OxRdtase_dimer"/>
</dbReference>
<feature type="binding site" evidence="14">
    <location>
        <begin position="151"/>
        <end position="153"/>
    </location>
    <ligand>
        <name>FAD</name>
        <dbReference type="ChEBI" id="CHEBI:57692"/>
    </ligand>
</feature>
<dbReference type="Pfam" id="PF07992">
    <property type="entry name" value="Pyr_redox_2"/>
    <property type="match status" value="1"/>
</dbReference>
<comment type="cofactor">
    <cofactor evidence="14 16">
        <name>FAD</name>
        <dbReference type="ChEBI" id="CHEBI:57692"/>
    </cofactor>
    <text evidence="14 16">Binds 1 FAD per subunit.</text>
</comment>
<comment type="caution">
    <text evidence="19">The sequence shown here is derived from an EMBL/GenBank/DDBJ whole genome shotgun (WGS) entry which is preliminary data.</text>
</comment>
<evidence type="ECO:0000256" key="6">
    <source>
        <dbReference type="ARBA" id="ARBA00022630"/>
    </source>
</evidence>
<dbReference type="SUPFAM" id="SSF55424">
    <property type="entry name" value="FAD/NAD-linked reductases, dimerisation (C-terminal) domain"/>
    <property type="match status" value="1"/>
</dbReference>
<keyword evidence="11 16" id="KW-0676">Redox-active center</keyword>
<evidence type="ECO:0000313" key="20">
    <source>
        <dbReference type="Proteomes" id="UP000093199"/>
    </source>
</evidence>
<evidence type="ECO:0000259" key="17">
    <source>
        <dbReference type="Pfam" id="PF02852"/>
    </source>
</evidence>
<evidence type="ECO:0000256" key="8">
    <source>
        <dbReference type="ARBA" id="ARBA00023002"/>
    </source>
</evidence>
<dbReference type="AlphaFoldDB" id="A0A1C0YN92"/>
<dbReference type="Gene3D" id="3.50.50.60">
    <property type="entry name" value="FAD/NAD(P)-binding domain"/>
    <property type="match status" value="2"/>
</dbReference>
<dbReference type="Gene3D" id="3.30.390.30">
    <property type="match status" value="1"/>
</dbReference>
<dbReference type="GO" id="GO:0006103">
    <property type="term" value="P:2-oxoglutarate metabolic process"/>
    <property type="evidence" value="ECO:0007669"/>
    <property type="project" value="TreeGrafter"/>
</dbReference>
<keyword evidence="8 16" id="KW-0560">Oxidoreductase</keyword>
<evidence type="ECO:0000256" key="10">
    <source>
        <dbReference type="ARBA" id="ARBA00023157"/>
    </source>
</evidence>
<comment type="catalytic activity">
    <reaction evidence="12 16">
        <text>N(6)-[(R)-dihydrolipoyl]-L-lysyl-[protein] + NAD(+) = N(6)-[(R)-lipoyl]-L-lysyl-[protein] + NADH + H(+)</text>
        <dbReference type="Rhea" id="RHEA:15045"/>
        <dbReference type="Rhea" id="RHEA-COMP:10474"/>
        <dbReference type="Rhea" id="RHEA-COMP:10475"/>
        <dbReference type="ChEBI" id="CHEBI:15378"/>
        <dbReference type="ChEBI" id="CHEBI:57540"/>
        <dbReference type="ChEBI" id="CHEBI:57945"/>
        <dbReference type="ChEBI" id="CHEBI:83099"/>
        <dbReference type="ChEBI" id="CHEBI:83100"/>
        <dbReference type="EC" id="1.8.1.4"/>
    </reaction>
</comment>
<evidence type="ECO:0000256" key="12">
    <source>
        <dbReference type="ARBA" id="ARBA00049187"/>
    </source>
</evidence>
<name>A0A1C0YN92_9BACL</name>
<feature type="domain" description="FAD/NAD(P)-binding" evidence="18">
    <location>
        <begin position="5"/>
        <end position="335"/>
    </location>
</feature>
<evidence type="ECO:0000256" key="13">
    <source>
        <dbReference type="PIRSR" id="PIRSR000350-2"/>
    </source>
</evidence>
<evidence type="ECO:0000256" key="3">
    <source>
        <dbReference type="ARBA" id="ARBA00012608"/>
    </source>
</evidence>
<dbReference type="PANTHER" id="PTHR22912">
    <property type="entry name" value="DISULFIDE OXIDOREDUCTASE"/>
    <property type="match status" value="1"/>
</dbReference>
<dbReference type="PANTHER" id="PTHR22912:SF217">
    <property type="entry name" value="DIHYDROLIPOYL DEHYDROGENASE"/>
    <property type="match status" value="1"/>
</dbReference>
<dbReference type="InterPro" id="IPR016156">
    <property type="entry name" value="FAD/NAD-linked_Rdtase_dimer_sf"/>
</dbReference>
<feature type="active site" description="Proton acceptor" evidence="13">
    <location>
        <position position="454"/>
    </location>
</feature>
<dbReference type="InterPro" id="IPR001100">
    <property type="entry name" value="Pyr_nuc-diS_OxRdtase"/>
</dbReference>
<feature type="binding site" evidence="14">
    <location>
        <position position="211"/>
    </location>
    <ligand>
        <name>NAD(+)</name>
        <dbReference type="ChEBI" id="CHEBI:57540"/>
    </ligand>
</feature>
<evidence type="ECO:0000256" key="5">
    <source>
        <dbReference type="ARBA" id="ARBA00022490"/>
    </source>
</evidence>
<dbReference type="InterPro" id="IPR012999">
    <property type="entry name" value="Pyr_OxRdtase_I_AS"/>
</dbReference>
<feature type="binding site" evidence="14">
    <location>
        <begin position="188"/>
        <end position="195"/>
    </location>
    <ligand>
        <name>NAD(+)</name>
        <dbReference type="ChEBI" id="CHEBI:57540"/>
    </ligand>
</feature>
<keyword evidence="10" id="KW-1015">Disulfide bond</keyword>
<evidence type="ECO:0000256" key="14">
    <source>
        <dbReference type="PIRSR" id="PIRSR000350-3"/>
    </source>
</evidence>